<proteinExistence type="predicted"/>
<feature type="region of interest" description="Disordered" evidence="1">
    <location>
        <begin position="86"/>
        <end position="121"/>
    </location>
</feature>
<reference evidence="3 4" key="1">
    <citation type="journal article" date="2019" name="Int. J. Syst. Evol. Microbiol.">
        <title>The Global Catalogue of Microorganisms (GCM) 10K type strain sequencing project: providing services to taxonomists for standard genome sequencing and annotation.</title>
        <authorList>
            <consortium name="The Broad Institute Genomics Platform"/>
            <consortium name="The Broad Institute Genome Sequencing Center for Infectious Disease"/>
            <person name="Wu L."/>
            <person name="Ma J."/>
        </authorList>
    </citation>
    <scope>NUCLEOTIDE SEQUENCE [LARGE SCALE GENOMIC DNA]</scope>
    <source>
        <strain evidence="3 4">JCM 13584</strain>
    </source>
</reference>
<feature type="transmembrane region" description="Helical" evidence="2">
    <location>
        <begin position="21"/>
        <end position="40"/>
    </location>
</feature>
<feature type="compositionally biased region" description="Low complexity" evidence="1">
    <location>
        <begin position="86"/>
        <end position="104"/>
    </location>
</feature>
<dbReference type="InterPro" id="IPR021449">
    <property type="entry name" value="DUF3099"/>
</dbReference>
<evidence type="ECO:0000256" key="2">
    <source>
        <dbReference type="SAM" id="Phobius"/>
    </source>
</evidence>
<keyword evidence="2" id="KW-1133">Transmembrane helix</keyword>
<sequence>MMKQQSITSLPPSPEAERRSRMIKYSIAMAIRLLCILAMLFVQGWWLAVCAVGAIVLPYIAVVIANVGGSGLGGAVERPGTVVPVAGQASATGAGAPPTTGDASNGESERMPRDDDDRNAA</sequence>
<keyword evidence="2" id="KW-0812">Transmembrane</keyword>
<dbReference type="Pfam" id="PF11298">
    <property type="entry name" value="DUF3099"/>
    <property type="match status" value="1"/>
</dbReference>
<keyword evidence="2" id="KW-0472">Membrane</keyword>
<evidence type="ECO:0000313" key="3">
    <source>
        <dbReference type="EMBL" id="GAA1952531.1"/>
    </source>
</evidence>
<dbReference type="EMBL" id="BAAAMK010000002">
    <property type="protein sequence ID" value="GAA1952531.1"/>
    <property type="molecule type" value="Genomic_DNA"/>
</dbReference>
<accession>A0ABN2QJF8</accession>
<evidence type="ECO:0008006" key="5">
    <source>
        <dbReference type="Google" id="ProtNLM"/>
    </source>
</evidence>
<comment type="caution">
    <text evidence="3">The sequence shown here is derived from an EMBL/GenBank/DDBJ whole genome shotgun (WGS) entry which is preliminary data.</text>
</comment>
<dbReference type="Proteomes" id="UP001499954">
    <property type="component" value="Unassembled WGS sequence"/>
</dbReference>
<feature type="transmembrane region" description="Helical" evidence="2">
    <location>
        <begin position="46"/>
        <end position="68"/>
    </location>
</feature>
<gene>
    <name evidence="3" type="ORF">GCM10009717_18180</name>
</gene>
<organism evidence="3 4">
    <name type="scientific">Agromyces allii</name>
    <dbReference type="NCBI Taxonomy" id="393607"/>
    <lineage>
        <taxon>Bacteria</taxon>
        <taxon>Bacillati</taxon>
        <taxon>Actinomycetota</taxon>
        <taxon>Actinomycetes</taxon>
        <taxon>Micrococcales</taxon>
        <taxon>Microbacteriaceae</taxon>
        <taxon>Agromyces</taxon>
    </lineage>
</organism>
<feature type="compositionally biased region" description="Basic and acidic residues" evidence="1">
    <location>
        <begin position="107"/>
        <end position="121"/>
    </location>
</feature>
<keyword evidence="4" id="KW-1185">Reference proteome</keyword>
<evidence type="ECO:0000313" key="4">
    <source>
        <dbReference type="Proteomes" id="UP001499954"/>
    </source>
</evidence>
<protein>
    <recommendedName>
        <fullName evidence="5">DUF3099 domain-containing protein</fullName>
    </recommendedName>
</protein>
<evidence type="ECO:0000256" key="1">
    <source>
        <dbReference type="SAM" id="MobiDB-lite"/>
    </source>
</evidence>
<name>A0ABN2QJF8_9MICO</name>